<organism evidence="9 10">
    <name type="scientific">Alkaliphilus hydrothermalis</name>
    <dbReference type="NCBI Taxonomy" id="1482730"/>
    <lineage>
        <taxon>Bacteria</taxon>
        <taxon>Bacillati</taxon>
        <taxon>Bacillota</taxon>
        <taxon>Clostridia</taxon>
        <taxon>Peptostreptococcales</taxon>
        <taxon>Natronincolaceae</taxon>
        <taxon>Alkaliphilus</taxon>
    </lineage>
</organism>
<keyword evidence="5" id="KW-0547">Nucleotide-binding</keyword>
<evidence type="ECO:0000256" key="2">
    <source>
        <dbReference type="ARBA" id="ARBA00005124"/>
    </source>
</evidence>
<evidence type="ECO:0000256" key="4">
    <source>
        <dbReference type="ARBA" id="ARBA00022598"/>
    </source>
</evidence>
<dbReference type="InterPro" id="IPR019491">
    <property type="entry name" value="Lipoate_protein_ligase_C"/>
</dbReference>
<dbReference type="Proteomes" id="UP001314796">
    <property type="component" value="Unassembled WGS sequence"/>
</dbReference>
<evidence type="ECO:0000256" key="3">
    <source>
        <dbReference type="ARBA" id="ARBA00012367"/>
    </source>
</evidence>
<keyword evidence="10" id="KW-1185">Reference proteome</keyword>
<reference evidence="9 10" key="1">
    <citation type="submission" date="2021-01" db="EMBL/GenBank/DDBJ databases">
        <title>Genomic Encyclopedia of Type Strains, Phase IV (KMG-IV): sequencing the most valuable type-strain genomes for metagenomic binning, comparative biology and taxonomic classification.</title>
        <authorList>
            <person name="Goeker M."/>
        </authorList>
    </citation>
    <scope>NUCLEOTIDE SEQUENCE [LARGE SCALE GENOMIC DNA]</scope>
    <source>
        <strain evidence="9 10">DSM 25890</strain>
    </source>
</reference>
<dbReference type="PANTHER" id="PTHR12561:SF3">
    <property type="entry name" value="LIPOYLTRANSFERASE 1, MITOCHONDRIAL"/>
    <property type="match status" value="1"/>
</dbReference>
<name>A0ABS2NKR6_9FIRM</name>
<keyword evidence="4 9" id="KW-0436">Ligase</keyword>
<dbReference type="Gene3D" id="3.30.930.10">
    <property type="entry name" value="Bira Bifunctional Protein, Domain 2"/>
    <property type="match status" value="1"/>
</dbReference>
<evidence type="ECO:0000256" key="7">
    <source>
        <dbReference type="ARBA" id="ARBA00048037"/>
    </source>
</evidence>
<dbReference type="Pfam" id="PF10437">
    <property type="entry name" value="Lip_prot_lig_C"/>
    <property type="match status" value="1"/>
</dbReference>
<comment type="pathway">
    <text evidence="2">Protein modification; protein lipoylation via exogenous pathway; protein N(6)-(lipoyl)lysine from lipoate: step 1/2.</text>
</comment>
<proteinExistence type="predicted"/>
<dbReference type="SUPFAM" id="SSF82649">
    <property type="entry name" value="SufE/NifU"/>
    <property type="match status" value="1"/>
</dbReference>
<dbReference type="InterPro" id="IPR004143">
    <property type="entry name" value="BPL_LPL_catalytic"/>
</dbReference>
<comment type="catalytic activity">
    <reaction evidence="7">
        <text>L-lysyl-[lipoyl-carrier protein] + (R)-lipoate + ATP = N(6)-[(R)-lipoyl]-L-lysyl-[lipoyl-carrier protein] + AMP + diphosphate + H(+)</text>
        <dbReference type="Rhea" id="RHEA:49288"/>
        <dbReference type="Rhea" id="RHEA-COMP:10500"/>
        <dbReference type="Rhea" id="RHEA-COMP:10502"/>
        <dbReference type="ChEBI" id="CHEBI:15378"/>
        <dbReference type="ChEBI" id="CHEBI:29969"/>
        <dbReference type="ChEBI" id="CHEBI:30616"/>
        <dbReference type="ChEBI" id="CHEBI:33019"/>
        <dbReference type="ChEBI" id="CHEBI:83088"/>
        <dbReference type="ChEBI" id="CHEBI:83099"/>
        <dbReference type="ChEBI" id="CHEBI:456215"/>
        <dbReference type="EC" id="6.3.1.20"/>
    </reaction>
</comment>
<gene>
    <name evidence="9" type="ORF">JOC73_000001</name>
</gene>
<accession>A0ABS2NKR6</accession>
<evidence type="ECO:0000259" key="8">
    <source>
        <dbReference type="PROSITE" id="PS51733"/>
    </source>
</evidence>
<dbReference type="InterPro" id="IPR045864">
    <property type="entry name" value="aa-tRNA-synth_II/BPL/LPL"/>
</dbReference>
<dbReference type="EC" id="6.3.1.20" evidence="3"/>
<dbReference type="InterPro" id="IPR004562">
    <property type="entry name" value="LipoylTrfase_LipoateP_Ligase"/>
</dbReference>
<evidence type="ECO:0000256" key="5">
    <source>
        <dbReference type="ARBA" id="ARBA00022741"/>
    </source>
</evidence>
<dbReference type="PROSITE" id="PS51733">
    <property type="entry name" value="BPL_LPL_CATALYTIC"/>
    <property type="match status" value="1"/>
</dbReference>
<dbReference type="Pfam" id="PF21948">
    <property type="entry name" value="LplA-B_cat"/>
    <property type="match status" value="1"/>
</dbReference>
<dbReference type="NCBIfam" id="TIGR00545">
    <property type="entry name" value="lipoyltrans"/>
    <property type="match status" value="1"/>
</dbReference>
<dbReference type="CDD" id="cd16443">
    <property type="entry name" value="LplA"/>
    <property type="match status" value="1"/>
</dbReference>
<dbReference type="SUPFAM" id="SSF55681">
    <property type="entry name" value="Class II aaRS and biotin synthetases"/>
    <property type="match status" value="1"/>
</dbReference>
<sequence>MINITNNSTNPHFNLALEEYALKHLDLDDDVVILWQNKPSVIIGRNQNTIEEINSKFIVDNNIDVVRRLSGGGAVYHDLGNLNFTFITKNKDDSVSNFKKFTEPVVKALRSLDVNAEFSGRNDITIDGKKFSGNAQYYFSGKLLHHGTILFDSDLRIVQEALNVKIEKIESKGIKSIRSRVTNILPYLKEKISVHEFKDFLLAFILQGKDSKRNEYKLTDQDLEKIDEMMHARYSSWDWNYGESPDYHLQKSKRFEAGTLDIRLNIQKGLIEECRIYGDFFGSNDINDLAQLLKNQMYDEQNIRRVLEKTPFHEYIFKISIDDFIDCMFY</sequence>
<dbReference type="RefSeq" id="WP_204399787.1">
    <property type="nucleotide sequence ID" value="NZ_JAFBEE010000001.1"/>
</dbReference>
<evidence type="ECO:0000313" key="9">
    <source>
        <dbReference type="EMBL" id="MBM7613493.1"/>
    </source>
</evidence>
<protein>
    <recommendedName>
        <fullName evidence="3">lipoate--protein ligase</fullName>
        <ecNumber evidence="3">6.3.1.20</ecNumber>
    </recommendedName>
</protein>
<dbReference type="Gene3D" id="3.30.390.50">
    <property type="entry name" value="CO dehydrogenase flavoprotein, C-terminal domain"/>
    <property type="match status" value="1"/>
</dbReference>
<keyword evidence="6" id="KW-0067">ATP-binding</keyword>
<comment type="caution">
    <text evidence="9">The sequence shown here is derived from an EMBL/GenBank/DDBJ whole genome shotgun (WGS) entry which is preliminary data.</text>
</comment>
<evidence type="ECO:0000256" key="1">
    <source>
        <dbReference type="ARBA" id="ARBA00005085"/>
    </source>
</evidence>
<evidence type="ECO:0000256" key="6">
    <source>
        <dbReference type="ARBA" id="ARBA00022840"/>
    </source>
</evidence>
<evidence type="ECO:0000313" key="10">
    <source>
        <dbReference type="Proteomes" id="UP001314796"/>
    </source>
</evidence>
<dbReference type="GO" id="GO:0016979">
    <property type="term" value="F:lipoate-protein ligase activity"/>
    <property type="evidence" value="ECO:0007669"/>
    <property type="project" value="UniProtKB-EC"/>
</dbReference>
<feature type="domain" description="BPL/LPL catalytic" evidence="8">
    <location>
        <begin position="26"/>
        <end position="213"/>
    </location>
</feature>
<comment type="pathway">
    <text evidence="1">Protein modification; protein lipoylation via exogenous pathway; protein N(6)-(lipoyl)lysine from lipoate: step 2/2.</text>
</comment>
<dbReference type="PANTHER" id="PTHR12561">
    <property type="entry name" value="LIPOATE-PROTEIN LIGASE"/>
    <property type="match status" value="1"/>
</dbReference>
<dbReference type="EMBL" id="JAFBEE010000001">
    <property type="protein sequence ID" value="MBM7613493.1"/>
    <property type="molecule type" value="Genomic_DNA"/>
</dbReference>